<feature type="transmembrane region" description="Helical" evidence="9">
    <location>
        <begin position="264"/>
        <end position="290"/>
    </location>
</feature>
<evidence type="ECO:0000259" key="10">
    <source>
        <dbReference type="PROSITE" id="PS51371"/>
    </source>
</evidence>
<feature type="transmembrane region" description="Helical" evidence="9">
    <location>
        <begin position="191"/>
        <end position="209"/>
    </location>
</feature>
<comment type="similarity">
    <text evidence="2">Belongs to the SLC41A transporter family.</text>
</comment>
<dbReference type="EMBL" id="FOUF01000006">
    <property type="protein sequence ID" value="SFM10244.1"/>
    <property type="molecule type" value="Genomic_DNA"/>
</dbReference>
<protein>
    <submittedName>
        <fullName evidence="12">Magnesium transporter</fullName>
    </submittedName>
</protein>
<feature type="transmembrane region" description="Helical" evidence="9">
    <location>
        <begin position="165"/>
        <end position="185"/>
    </location>
</feature>
<keyword evidence="8" id="KW-0129">CBS domain</keyword>
<keyword evidence="5" id="KW-0460">Magnesium</keyword>
<name>A0A1I4N3U2_9PROT</name>
<evidence type="ECO:0000256" key="3">
    <source>
        <dbReference type="ARBA" id="ARBA00022448"/>
    </source>
</evidence>
<organism evidence="12 13">
    <name type="scientific">Nitrosomonas nitrosa</name>
    <dbReference type="NCBI Taxonomy" id="52442"/>
    <lineage>
        <taxon>Bacteria</taxon>
        <taxon>Pseudomonadati</taxon>
        <taxon>Pseudomonadota</taxon>
        <taxon>Betaproteobacteria</taxon>
        <taxon>Nitrosomonadales</taxon>
        <taxon>Nitrosomonadaceae</taxon>
        <taxon>Nitrosomonas</taxon>
    </lineage>
</organism>
<dbReference type="Pfam" id="PF01769">
    <property type="entry name" value="MgtE"/>
    <property type="match status" value="1"/>
</dbReference>
<sequence>MPEFDPILPETAAQHAVSRVPTAHYDETVNAVLARLSGHAYDYAGSVYVLDDEGKLIGMAHMARLLAAKPAQMIKEIARTHFPEVLPDTDQEDVASLAISQGLTAVPVVDGNQRLVGVVPPDAIFEVLRREHVEDLHRLAGIRRETARARTAMEAPPMRRARDRLPWLLVGLVGSMLATIVMSWFEHALEAKLAIAFFVPAIVYIADAIGTQTEAIAVRGLSLSNTPLNQLIGGELRTGLLIGLSLGLLTIPFTWLVFGDPRLAIAVALSLIVAGSAATTIGLGFPWLLAHFGKDPAFGSGPIATIIQDVLSLLIYFTIATLLVV</sequence>
<dbReference type="Proteomes" id="UP000601736">
    <property type="component" value="Unassembled WGS sequence"/>
</dbReference>
<evidence type="ECO:0000256" key="8">
    <source>
        <dbReference type="PROSITE-ProRule" id="PRU00703"/>
    </source>
</evidence>
<feature type="transmembrane region" description="Helical" evidence="9">
    <location>
        <begin position="302"/>
        <end position="324"/>
    </location>
</feature>
<dbReference type="Pfam" id="PF00571">
    <property type="entry name" value="CBS"/>
    <property type="match status" value="2"/>
</dbReference>
<dbReference type="SUPFAM" id="SSF54631">
    <property type="entry name" value="CBS-domain pair"/>
    <property type="match status" value="1"/>
</dbReference>
<evidence type="ECO:0000256" key="1">
    <source>
        <dbReference type="ARBA" id="ARBA00004141"/>
    </source>
</evidence>
<evidence type="ECO:0000256" key="6">
    <source>
        <dbReference type="ARBA" id="ARBA00022989"/>
    </source>
</evidence>
<evidence type="ECO:0000256" key="5">
    <source>
        <dbReference type="ARBA" id="ARBA00022842"/>
    </source>
</evidence>
<evidence type="ECO:0000256" key="7">
    <source>
        <dbReference type="ARBA" id="ARBA00023136"/>
    </source>
</evidence>
<dbReference type="Gene3D" id="3.10.580.10">
    <property type="entry name" value="CBS-domain"/>
    <property type="match status" value="1"/>
</dbReference>
<keyword evidence="6 9" id="KW-1133">Transmembrane helix</keyword>
<dbReference type="GO" id="GO:0015095">
    <property type="term" value="F:magnesium ion transmembrane transporter activity"/>
    <property type="evidence" value="ECO:0007669"/>
    <property type="project" value="InterPro"/>
</dbReference>
<dbReference type="InterPro" id="IPR046342">
    <property type="entry name" value="CBS_dom_sf"/>
</dbReference>
<dbReference type="InterPro" id="IPR036739">
    <property type="entry name" value="SLC41_membr_dom_sf"/>
</dbReference>
<keyword evidence="13" id="KW-1185">Reference proteome</keyword>
<dbReference type="PANTHER" id="PTHR43773">
    <property type="entry name" value="MAGNESIUM TRANSPORTER MGTE"/>
    <property type="match status" value="1"/>
</dbReference>
<dbReference type="RefSeq" id="WP_090666961.1">
    <property type="nucleotide sequence ID" value="NZ_CAJNAP010000002.1"/>
</dbReference>
<evidence type="ECO:0000313" key="11">
    <source>
        <dbReference type="EMBL" id="CAE6489556.1"/>
    </source>
</evidence>
<gene>
    <name evidence="11" type="ORF">NMYAN_100047</name>
    <name evidence="12" type="ORF">SAMN05421880_10690</name>
</gene>
<evidence type="ECO:0000256" key="2">
    <source>
        <dbReference type="ARBA" id="ARBA00009749"/>
    </source>
</evidence>
<accession>A0A1I4N3U2</accession>
<dbReference type="STRING" id="52442.SAMN05421880_10690"/>
<dbReference type="GO" id="GO:0016020">
    <property type="term" value="C:membrane"/>
    <property type="evidence" value="ECO:0007669"/>
    <property type="project" value="UniProtKB-SubCell"/>
</dbReference>
<dbReference type="Gene3D" id="1.10.357.20">
    <property type="entry name" value="SLC41 divalent cation transporters, integral membrane domain"/>
    <property type="match status" value="1"/>
</dbReference>
<keyword evidence="7 9" id="KW-0472">Membrane</keyword>
<evidence type="ECO:0000313" key="12">
    <source>
        <dbReference type="EMBL" id="SFM10244.1"/>
    </source>
</evidence>
<dbReference type="PROSITE" id="PS51371">
    <property type="entry name" value="CBS"/>
    <property type="match status" value="1"/>
</dbReference>
<dbReference type="Proteomes" id="UP000199561">
    <property type="component" value="Unassembled WGS sequence"/>
</dbReference>
<reference evidence="11" key="2">
    <citation type="submission" date="2021-02" db="EMBL/GenBank/DDBJ databases">
        <authorList>
            <person name="Han P."/>
        </authorList>
    </citation>
    <scope>NUCLEOTIDE SEQUENCE</scope>
    <source>
        <strain evidence="11">Nitrosomonas nitrosa 18-3D</strain>
    </source>
</reference>
<dbReference type="EMBL" id="CAJNAP010000002">
    <property type="protein sequence ID" value="CAE6489556.1"/>
    <property type="molecule type" value="Genomic_DNA"/>
</dbReference>
<evidence type="ECO:0000256" key="4">
    <source>
        <dbReference type="ARBA" id="ARBA00022692"/>
    </source>
</evidence>
<feature type="transmembrane region" description="Helical" evidence="9">
    <location>
        <begin position="239"/>
        <end position="258"/>
    </location>
</feature>
<keyword evidence="4 9" id="KW-0812">Transmembrane</keyword>
<proteinExistence type="inferred from homology"/>
<dbReference type="InterPro" id="IPR006669">
    <property type="entry name" value="MgtE_transporter"/>
</dbReference>
<comment type="subcellular location">
    <subcellularLocation>
        <location evidence="1">Membrane</location>
        <topology evidence="1">Multi-pass membrane protein</topology>
    </subcellularLocation>
</comment>
<dbReference type="AlphaFoldDB" id="A0A1I4N3U2"/>
<dbReference type="OrthoDB" id="3680176at2"/>
<dbReference type="InterPro" id="IPR000644">
    <property type="entry name" value="CBS_dom"/>
</dbReference>
<feature type="domain" description="CBS" evidence="10">
    <location>
        <begin position="73"/>
        <end position="136"/>
    </location>
</feature>
<dbReference type="SUPFAM" id="SSF161093">
    <property type="entry name" value="MgtE membrane domain-like"/>
    <property type="match status" value="1"/>
</dbReference>
<evidence type="ECO:0000313" key="13">
    <source>
        <dbReference type="Proteomes" id="UP000199561"/>
    </source>
</evidence>
<keyword evidence="3" id="KW-0813">Transport</keyword>
<dbReference type="InterPro" id="IPR006667">
    <property type="entry name" value="SLC41_membr_dom"/>
</dbReference>
<dbReference type="PANTHER" id="PTHR43773:SF1">
    <property type="entry name" value="MAGNESIUM TRANSPORTER MGTE"/>
    <property type="match status" value="1"/>
</dbReference>
<reference evidence="12 13" key="1">
    <citation type="submission" date="2016-10" db="EMBL/GenBank/DDBJ databases">
        <authorList>
            <person name="de Groot N.N."/>
        </authorList>
    </citation>
    <scope>NUCLEOTIDE SEQUENCE [LARGE SCALE GENOMIC DNA]</scope>
    <source>
        <strain evidence="12 13">Nm146</strain>
    </source>
</reference>
<evidence type="ECO:0000256" key="9">
    <source>
        <dbReference type="SAM" id="Phobius"/>
    </source>
</evidence>